<proteinExistence type="predicted"/>
<dbReference type="Proteomes" id="UP001596067">
    <property type="component" value="Unassembled WGS sequence"/>
</dbReference>
<sequence length="41" mass="4658">MYRTARRKATGRNRLRELGDRLEVAKRTATREPLEVASASA</sequence>
<organism evidence="1 2">
    <name type="scientific">Kitasatospora aburaviensis</name>
    <dbReference type="NCBI Taxonomy" id="67265"/>
    <lineage>
        <taxon>Bacteria</taxon>
        <taxon>Bacillati</taxon>
        <taxon>Actinomycetota</taxon>
        <taxon>Actinomycetes</taxon>
        <taxon>Kitasatosporales</taxon>
        <taxon>Streptomycetaceae</taxon>
        <taxon>Kitasatospora</taxon>
    </lineage>
</organism>
<reference evidence="2" key="1">
    <citation type="journal article" date="2019" name="Int. J. Syst. Evol. Microbiol.">
        <title>The Global Catalogue of Microorganisms (GCM) 10K type strain sequencing project: providing services to taxonomists for standard genome sequencing and annotation.</title>
        <authorList>
            <consortium name="The Broad Institute Genomics Platform"/>
            <consortium name="The Broad Institute Genome Sequencing Center for Infectious Disease"/>
            <person name="Wu L."/>
            <person name="Ma J."/>
        </authorList>
    </citation>
    <scope>NUCLEOTIDE SEQUENCE [LARGE SCALE GENOMIC DNA]</scope>
    <source>
        <strain evidence="2">CGMCC 4.1469</strain>
    </source>
</reference>
<dbReference type="RefSeq" id="WP_313761550.1">
    <property type="nucleotide sequence ID" value="NZ_BAAAVH010000077.1"/>
</dbReference>
<protein>
    <recommendedName>
        <fullName evidence="3">Transposase</fullName>
    </recommendedName>
</protein>
<keyword evidence="2" id="KW-1185">Reference proteome</keyword>
<gene>
    <name evidence="1" type="ORF">ACFP0N_19855</name>
</gene>
<evidence type="ECO:0000313" key="1">
    <source>
        <dbReference type="EMBL" id="MFC5887228.1"/>
    </source>
</evidence>
<name>A0ABW1F1J9_9ACTN</name>
<accession>A0ABW1F1J9</accession>
<dbReference type="EMBL" id="JBHSOD010000024">
    <property type="protein sequence ID" value="MFC5887228.1"/>
    <property type="molecule type" value="Genomic_DNA"/>
</dbReference>
<comment type="caution">
    <text evidence="1">The sequence shown here is derived from an EMBL/GenBank/DDBJ whole genome shotgun (WGS) entry which is preliminary data.</text>
</comment>
<evidence type="ECO:0000313" key="2">
    <source>
        <dbReference type="Proteomes" id="UP001596067"/>
    </source>
</evidence>
<evidence type="ECO:0008006" key="3">
    <source>
        <dbReference type="Google" id="ProtNLM"/>
    </source>
</evidence>